<evidence type="ECO:0000313" key="1">
    <source>
        <dbReference type="EMBL" id="RSU00234.1"/>
    </source>
</evidence>
<name>A0A430A1J2_9ENTE</name>
<protein>
    <submittedName>
        <fullName evidence="1">Uncharacterized protein</fullName>
    </submittedName>
</protein>
<keyword evidence="2" id="KW-1185">Reference proteome</keyword>
<dbReference type="RefSeq" id="WP_125983186.1">
    <property type="nucleotide sequence ID" value="NZ_NGJS01000002.1"/>
</dbReference>
<organism evidence="1 2">
    <name type="scientific">Vagococcus vulneris</name>
    <dbReference type="NCBI Taxonomy" id="1977869"/>
    <lineage>
        <taxon>Bacteria</taxon>
        <taxon>Bacillati</taxon>
        <taxon>Bacillota</taxon>
        <taxon>Bacilli</taxon>
        <taxon>Lactobacillales</taxon>
        <taxon>Enterococcaceae</taxon>
        <taxon>Vagococcus</taxon>
    </lineage>
</organism>
<dbReference type="Proteomes" id="UP000287857">
    <property type="component" value="Unassembled WGS sequence"/>
</dbReference>
<dbReference type="AlphaFoldDB" id="A0A430A1J2"/>
<proteinExistence type="predicted"/>
<evidence type="ECO:0000313" key="2">
    <source>
        <dbReference type="Proteomes" id="UP000287857"/>
    </source>
</evidence>
<reference evidence="1 2" key="1">
    <citation type="submission" date="2017-05" db="EMBL/GenBank/DDBJ databases">
        <title>Vagococcus spp. assemblies.</title>
        <authorList>
            <person name="Gulvik C.A."/>
        </authorList>
    </citation>
    <scope>NUCLEOTIDE SEQUENCE [LARGE SCALE GENOMIC DNA]</scope>
    <source>
        <strain evidence="1 2">SS1995</strain>
    </source>
</reference>
<accession>A0A430A1J2</accession>
<gene>
    <name evidence="1" type="ORF">CBF37_02755</name>
</gene>
<dbReference type="EMBL" id="NGJS01000002">
    <property type="protein sequence ID" value="RSU00234.1"/>
    <property type="molecule type" value="Genomic_DNA"/>
</dbReference>
<comment type="caution">
    <text evidence="1">The sequence shown here is derived from an EMBL/GenBank/DDBJ whole genome shotgun (WGS) entry which is preliminary data.</text>
</comment>
<sequence>MEKIYEIHRKYKELSEELSTKSYKQELFRLMDELKENYDITDLKACKGMAKTFYENLENEYNSL</sequence>